<keyword evidence="13" id="KW-1185">Reference proteome</keyword>
<sequence>MADVRAFKKILSHQERIKDKAQLVYQESVNEFETIATSLYDLLKKKEEVEHQYQYYLQSTGTVTTLATHYAYIEEIKKRIEKVQLEVNKARKDMEDKQSDLTTAHVEVKKIEKIIEKKNLAEKLSLVEKEKKQLDETSMRQFLMNENR</sequence>
<dbReference type="GO" id="GO:0044781">
    <property type="term" value="P:bacterial-type flagellum organization"/>
    <property type="evidence" value="ECO:0007669"/>
    <property type="project" value="UniProtKB-KW"/>
</dbReference>
<dbReference type="Proteomes" id="UP000252254">
    <property type="component" value="Unassembled WGS sequence"/>
</dbReference>
<comment type="caution">
    <text evidence="12">The sequence shown here is derived from an EMBL/GenBank/DDBJ whole genome shotgun (WGS) entry which is preliminary data.</text>
</comment>
<dbReference type="OrthoDB" id="2968361at2"/>
<keyword evidence="4" id="KW-0813">Transport</keyword>
<evidence type="ECO:0000256" key="2">
    <source>
        <dbReference type="ARBA" id="ARBA00010004"/>
    </source>
</evidence>
<accession>A0A366EJY2</accession>
<dbReference type="Gene3D" id="1.10.287.1700">
    <property type="match status" value="1"/>
</dbReference>
<evidence type="ECO:0000256" key="6">
    <source>
        <dbReference type="ARBA" id="ARBA00022500"/>
    </source>
</evidence>
<dbReference type="EMBL" id="QNRI01000001">
    <property type="protein sequence ID" value="RBP01799.1"/>
    <property type="molecule type" value="Genomic_DNA"/>
</dbReference>
<proteinExistence type="inferred from homology"/>
<dbReference type="STRING" id="200904.GCA_900168775_01568"/>
<keyword evidence="8" id="KW-0653">Protein transport</keyword>
<dbReference type="GO" id="GO:0071973">
    <property type="term" value="P:bacterial-type flagellum-dependent cell motility"/>
    <property type="evidence" value="ECO:0007669"/>
    <property type="project" value="InterPro"/>
</dbReference>
<dbReference type="GO" id="GO:0009288">
    <property type="term" value="C:bacterial-type flagellum"/>
    <property type="evidence" value="ECO:0007669"/>
    <property type="project" value="InterPro"/>
</dbReference>
<keyword evidence="6" id="KW-0145">Chemotaxis</keyword>
<dbReference type="GO" id="GO:0006935">
    <property type="term" value="P:chemotaxis"/>
    <property type="evidence" value="ECO:0007669"/>
    <property type="project" value="UniProtKB-KW"/>
</dbReference>
<feature type="coiled-coil region" evidence="11">
    <location>
        <begin position="73"/>
        <end position="137"/>
    </location>
</feature>
<evidence type="ECO:0000256" key="8">
    <source>
        <dbReference type="ARBA" id="ARBA00022927"/>
    </source>
</evidence>
<evidence type="ECO:0000256" key="1">
    <source>
        <dbReference type="ARBA" id="ARBA00004413"/>
    </source>
</evidence>
<comment type="similarity">
    <text evidence="2">Belongs to the FliJ family.</text>
</comment>
<dbReference type="GO" id="GO:0015031">
    <property type="term" value="P:protein transport"/>
    <property type="evidence" value="ECO:0007669"/>
    <property type="project" value="UniProtKB-KW"/>
</dbReference>
<dbReference type="NCBIfam" id="TIGR02473">
    <property type="entry name" value="flagell_FliJ"/>
    <property type="match status" value="1"/>
</dbReference>
<keyword evidence="12" id="KW-0966">Cell projection</keyword>
<keyword evidence="5" id="KW-1003">Cell membrane</keyword>
<evidence type="ECO:0000256" key="9">
    <source>
        <dbReference type="ARBA" id="ARBA00023136"/>
    </source>
</evidence>
<dbReference type="InterPro" id="IPR012823">
    <property type="entry name" value="Flagell_FliJ"/>
</dbReference>
<evidence type="ECO:0000256" key="4">
    <source>
        <dbReference type="ARBA" id="ARBA00022448"/>
    </source>
</evidence>
<organism evidence="12 13">
    <name type="scientific">Paraliobacillus ryukyuensis</name>
    <dbReference type="NCBI Taxonomy" id="200904"/>
    <lineage>
        <taxon>Bacteria</taxon>
        <taxon>Bacillati</taxon>
        <taxon>Bacillota</taxon>
        <taxon>Bacilli</taxon>
        <taxon>Bacillales</taxon>
        <taxon>Bacillaceae</taxon>
        <taxon>Paraliobacillus</taxon>
    </lineage>
</organism>
<evidence type="ECO:0000256" key="3">
    <source>
        <dbReference type="ARBA" id="ARBA00020392"/>
    </source>
</evidence>
<evidence type="ECO:0000256" key="5">
    <source>
        <dbReference type="ARBA" id="ARBA00022475"/>
    </source>
</evidence>
<evidence type="ECO:0000313" key="12">
    <source>
        <dbReference type="EMBL" id="RBP01799.1"/>
    </source>
</evidence>
<keyword evidence="12" id="KW-0969">Cilium</keyword>
<evidence type="ECO:0000313" key="13">
    <source>
        <dbReference type="Proteomes" id="UP000252254"/>
    </source>
</evidence>
<evidence type="ECO:0000256" key="7">
    <source>
        <dbReference type="ARBA" id="ARBA00022795"/>
    </source>
</evidence>
<keyword evidence="11" id="KW-0175">Coiled coil</keyword>
<comment type="subcellular location">
    <subcellularLocation>
        <location evidence="1">Cell membrane</location>
        <topology evidence="1">Peripheral membrane protein</topology>
        <orientation evidence="1">Cytoplasmic side</orientation>
    </subcellularLocation>
</comment>
<gene>
    <name evidence="12" type="ORF">DES48_101543</name>
</gene>
<evidence type="ECO:0000256" key="11">
    <source>
        <dbReference type="SAM" id="Coils"/>
    </source>
</evidence>
<evidence type="ECO:0000256" key="10">
    <source>
        <dbReference type="ARBA" id="ARBA00023225"/>
    </source>
</evidence>
<dbReference type="GO" id="GO:0005886">
    <property type="term" value="C:plasma membrane"/>
    <property type="evidence" value="ECO:0007669"/>
    <property type="project" value="UniProtKB-SubCell"/>
</dbReference>
<keyword evidence="12" id="KW-0282">Flagellum</keyword>
<protein>
    <recommendedName>
        <fullName evidence="3">Flagellar FliJ protein</fullName>
    </recommendedName>
</protein>
<dbReference type="Pfam" id="PF02050">
    <property type="entry name" value="FliJ"/>
    <property type="match status" value="1"/>
</dbReference>
<reference evidence="12 13" key="1">
    <citation type="submission" date="2018-06" db="EMBL/GenBank/DDBJ databases">
        <title>Genomic Encyclopedia of Type Strains, Phase IV (KMG-IV): sequencing the most valuable type-strain genomes for metagenomic binning, comparative biology and taxonomic classification.</title>
        <authorList>
            <person name="Goeker M."/>
        </authorList>
    </citation>
    <scope>NUCLEOTIDE SEQUENCE [LARGE SCALE GENOMIC DNA]</scope>
    <source>
        <strain evidence="12 13">DSM 15140</strain>
    </source>
</reference>
<dbReference type="RefSeq" id="WP_113866609.1">
    <property type="nucleotide sequence ID" value="NZ_BAABQN010000001.1"/>
</dbReference>
<keyword evidence="9" id="KW-0472">Membrane</keyword>
<keyword evidence="7" id="KW-1005">Bacterial flagellum biogenesis</keyword>
<name>A0A366EJY2_9BACI</name>
<keyword evidence="10" id="KW-1006">Bacterial flagellum protein export</keyword>
<dbReference type="InterPro" id="IPR053716">
    <property type="entry name" value="Flag_assembly_chemotaxis_eff"/>
</dbReference>
<dbReference type="AlphaFoldDB" id="A0A366EJY2"/>